<dbReference type="PROSITE" id="PS51197">
    <property type="entry name" value="HTH_RRF2_2"/>
    <property type="match status" value="1"/>
</dbReference>
<keyword evidence="1" id="KW-0238">DNA-binding</keyword>
<name>V4PUF0_9CAUL</name>
<protein>
    <recommendedName>
        <fullName evidence="4">Rrf2 family transcriptional regulator</fullName>
    </recommendedName>
</protein>
<reference evidence="2 3" key="1">
    <citation type="journal article" date="2014" name="Nature">
        <title>Sequential evolution of bacterial morphology by co-option of a developmental regulator.</title>
        <authorList>
            <person name="Jiang C."/>
            <person name="Brown P.J."/>
            <person name="Ducret A."/>
            <person name="Brun Y.V."/>
        </authorList>
    </citation>
    <scope>NUCLEOTIDE SEQUENCE [LARGE SCALE GENOMIC DNA]</scope>
    <source>
        <strain evidence="2 3">DSM 16100</strain>
    </source>
</reference>
<dbReference type="InterPro" id="IPR000944">
    <property type="entry name" value="Tscrpt_reg_Rrf2"/>
</dbReference>
<dbReference type="GO" id="GO:0005829">
    <property type="term" value="C:cytosol"/>
    <property type="evidence" value="ECO:0007669"/>
    <property type="project" value="TreeGrafter"/>
</dbReference>
<keyword evidence="3" id="KW-1185">Reference proteome</keyword>
<proteinExistence type="predicted"/>
<accession>V4PUF0</accession>
<dbReference type="InterPro" id="IPR036388">
    <property type="entry name" value="WH-like_DNA-bd_sf"/>
</dbReference>
<evidence type="ECO:0000313" key="3">
    <source>
        <dbReference type="Proteomes" id="UP000017837"/>
    </source>
</evidence>
<dbReference type="STRING" id="1121022.GCA_000376105_03033"/>
<gene>
    <name evidence="2" type="ORF">ABENE_11195</name>
</gene>
<evidence type="ECO:0008006" key="4">
    <source>
        <dbReference type="Google" id="ProtNLM"/>
    </source>
</evidence>
<dbReference type="NCBIfam" id="TIGR00738">
    <property type="entry name" value="rrf2_super"/>
    <property type="match status" value="1"/>
</dbReference>
<evidence type="ECO:0000313" key="2">
    <source>
        <dbReference type="EMBL" id="ESQ91009.1"/>
    </source>
</evidence>
<dbReference type="Proteomes" id="UP000017837">
    <property type="component" value="Unassembled WGS sequence"/>
</dbReference>
<dbReference type="InterPro" id="IPR036390">
    <property type="entry name" value="WH_DNA-bd_sf"/>
</dbReference>
<dbReference type="Gene3D" id="1.10.10.10">
    <property type="entry name" value="Winged helix-like DNA-binding domain superfamily/Winged helix DNA-binding domain"/>
    <property type="match status" value="1"/>
</dbReference>
<dbReference type="GO" id="GO:0003700">
    <property type="term" value="F:DNA-binding transcription factor activity"/>
    <property type="evidence" value="ECO:0007669"/>
    <property type="project" value="TreeGrafter"/>
</dbReference>
<dbReference type="PATRIC" id="fig|1121022.4.peg.2265"/>
<dbReference type="PANTHER" id="PTHR33221:SF5">
    <property type="entry name" value="HTH-TYPE TRANSCRIPTIONAL REGULATOR ISCR"/>
    <property type="match status" value="1"/>
</dbReference>
<dbReference type="GO" id="GO:0003677">
    <property type="term" value="F:DNA binding"/>
    <property type="evidence" value="ECO:0007669"/>
    <property type="project" value="UniProtKB-KW"/>
</dbReference>
<dbReference type="eggNOG" id="COG1959">
    <property type="taxonomic scope" value="Bacteria"/>
</dbReference>
<organism evidence="2 3">
    <name type="scientific">Asticcacaulis benevestitus DSM 16100 = ATCC BAA-896</name>
    <dbReference type="NCBI Taxonomy" id="1121022"/>
    <lineage>
        <taxon>Bacteria</taxon>
        <taxon>Pseudomonadati</taxon>
        <taxon>Pseudomonadota</taxon>
        <taxon>Alphaproteobacteria</taxon>
        <taxon>Caulobacterales</taxon>
        <taxon>Caulobacteraceae</taxon>
        <taxon>Asticcacaulis</taxon>
    </lineage>
</organism>
<evidence type="ECO:0000256" key="1">
    <source>
        <dbReference type="ARBA" id="ARBA00023125"/>
    </source>
</evidence>
<dbReference type="Pfam" id="PF02082">
    <property type="entry name" value="Rrf2"/>
    <property type="match status" value="1"/>
</dbReference>
<dbReference type="PANTHER" id="PTHR33221">
    <property type="entry name" value="WINGED HELIX-TURN-HELIX TRANSCRIPTIONAL REGULATOR, RRF2 FAMILY"/>
    <property type="match status" value="1"/>
</dbReference>
<sequence length="132" mass="14626">MQELTRLKLGETLQATELAERIKAPLHFLEGILLEMRREGFLQSKRGRSGGYALNKPADMISIADIIRQIDGPLALTTCASRTAYARCEDCPTPDHCELRPILLAARDAVARVLEDSTLAHPEGHKHPLRSS</sequence>
<dbReference type="SUPFAM" id="SSF46785">
    <property type="entry name" value="Winged helix' DNA-binding domain"/>
    <property type="match status" value="1"/>
</dbReference>
<dbReference type="EMBL" id="AWGB01000020">
    <property type="protein sequence ID" value="ESQ91009.1"/>
    <property type="molecule type" value="Genomic_DNA"/>
</dbReference>
<comment type="caution">
    <text evidence="2">The sequence shown here is derived from an EMBL/GenBank/DDBJ whole genome shotgun (WGS) entry which is preliminary data.</text>
</comment>
<dbReference type="AlphaFoldDB" id="V4PUF0"/>